<keyword evidence="2" id="KW-0547">Nucleotide-binding</keyword>
<evidence type="ECO:0000313" key="3">
    <source>
        <dbReference type="Proteomes" id="UP000263098"/>
    </source>
</evidence>
<dbReference type="GO" id="GO:0006260">
    <property type="term" value="P:DNA replication"/>
    <property type="evidence" value="ECO:0007669"/>
    <property type="project" value="TreeGrafter"/>
</dbReference>
<reference evidence="2 3" key="1">
    <citation type="journal article" date="2018" name="Nat. Biotechnol.">
        <title>A standardized bacterial taxonomy based on genome phylogeny substantially revises the tree of life.</title>
        <authorList>
            <person name="Parks D.H."/>
            <person name="Chuvochina M."/>
            <person name="Waite D.W."/>
            <person name="Rinke C."/>
            <person name="Skarshewski A."/>
            <person name="Chaumeil P.A."/>
            <person name="Hugenholtz P."/>
        </authorList>
    </citation>
    <scope>NUCLEOTIDE SEQUENCE [LARGE SCALE GENOMIC DNA]</scope>
    <source>
        <strain evidence="2">UBA9667</strain>
    </source>
</reference>
<dbReference type="InterPro" id="IPR002611">
    <property type="entry name" value="IstB_ATP-bd"/>
</dbReference>
<dbReference type="Pfam" id="PF01695">
    <property type="entry name" value="IstB_IS21"/>
    <property type="match status" value="1"/>
</dbReference>
<evidence type="ECO:0000259" key="1">
    <source>
        <dbReference type="Pfam" id="PF01695"/>
    </source>
</evidence>
<accession>A0A3D2SGK2</accession>
<sequence>MDEILKELHVLKLPGMARFWQSLTETHRMDSLTLIDGLTLMLQSEREERSIKKNERLIKEAHFRYKASFEELMIDAARGVDAGKVARLGTGDYIKKGDSIIVTGASGCGKSFLATALGYKACFQGYRVQYYNMQKLLAQLKLSRIEGVSIKLFEKIAKADLLIIDDFGMNVLEGNQQNDFMEILEDRHALKSTIIVSQLPVSK</sequence>
<protein>
    <submittedName>
        <fullName evidence="2">ATP-binding protein</fullName>
    </submittedName>
</protein>
<evidence type="ECO:0000313" key="2">
    <source>
        <dbReference type="EMBL" id="HCK25395.1"/>
    </source>
</evidence>
<dbReference type="Gene3D" id="3.40.50.300">
    <property type="entry name" value="P-loop containing nucleotide triphosphate hydrolases"/>
    <property type="match status" value="1"/>
</dbReference>
<gene>
    <name evidence="2" type="ORF">DHW31_11640</name>
</gene>
<dbReference type="Proteomes" id="UP000263098">
    <property type="component" value="Unassembled WGS sequence"/>
</dbReference>
<dbReference type="CDD" id="cd00009">
    <property type="entry name" value="AAA"/>
    <property type="match status" value="1"/>
</dbReference>
<organism evidence="2 3">
    <name type="scientific">Bacteroides graminisolvens</name>
    <dbReference type="NCBI Taxonomy" id="477666"/>
    <lineage>
        <taxon>Bacteria</taxon>
        <taxon>Pseudomonadati</taxon>
        <taxon>Bacteroidota</taxon>
        <taxon>Bacteroidia</taxon>
        <taxon>Bacteroidales</taxon>
        <taxon>Bacteroidaceae</taxon>
        <taxon>Bacteroides</taxon>
    </lineage>
</organism>
<dbReference type="PANTHER" id="PTHR30050">
    <property type="entry name" value="CHROMOSOMAL REPLICATION INITIATOR PROTEIN DNAA"/>
    <property type="match status" value="1"/>
</dbReference>
<dbReference type="InterPro" id="IPR027417">
    <property type="entry name" value="P-loop_NTPase"/>
</dbReference>
<dbReference type="AlphaFoldDB" id="A0A3D2SGK2"/>
<proteinExistence type="predicted"/>
<keyword evidence="2" id="KW-0067">ATP-binding</keyword>
<dbReference type="PANTHER" id="PTHR30050:SF4">
    <property type="entry name" value="ATP-BINDING PROTEIN RV3427C IN INSERTION SEQUENCE-RELATED"/>
    <property type="match status" value="1"/>
</dbReference>
<feature type="non-terminal residue" evidence="2">
    <location>
        <position position="203"/>
    </location>
</feature>
<feature type="domain" description="IstB-like ATP-binding" evidence="1">
    <location>
        <begin position="8"/>
        <end position="202"/>
    </location>
</feature>
<dbReference type="SUPFAM" id="SSF52540">
    <property type="entry name" value="P-loop containing nucleoside triphosphate hydrolases"/>
    <property type="match status" value="1"/>
</dbReference>
<dbReference type="EMBL" id="DPVG01000432">
    <property type="protein sequence ID" value="HCK25395.1"/>
    <property type="molecule type" value="Genomic_DNA"/>
</dbReference>
<comment type="caution">
    <text evidence="2">The sequence shown here is derived from an EMBL/GenBank/DDBJ whole genome shotgun (WGS) entry which is preliminary data.</text>
</comment>
<name>A0A3D2SGK2_9BACE</name>
<dbReference type="GO" id="GO:0005524">
    <property type="term" value="F:ATP binding"/>
    <property type="evidence" value="ECO:0007669"/>
    <property type="project" value="UniProtKB-KW"/>
</dbReference>